<accession>A0A327KJ15</accession>
<dbReference type="InterPro" id="IPR050251">
    <property type="entry name" value="HpcH-HpaI_aldolase"/>
</dbReference>
<dbReference type="GO" id="GO:0016832">
    <property type="term" value="F:aldehyde-lyase activity"/>
    <property type="evidence" value="ECO:0007669"/>
    <property type="project" value="TreeGrafter"/>
</dbReference>
<dbReference type="GO" id="GO:0005737">
    <property type="term" value="C:cytoplasm"/>
    <property type="evidence" value="ECO:0007669"/>
    <property type="project" value="TreeGrafter"/>
</dbReference>
<reference evidence="5 6" key="1">
    <citation type="submission" date="2017-07" db="EMBL/GenBank/DDBJ databases">
        <title>Draft Genome Sequences of Select Purple Nonsulfur Bacteria.</title>
        <authorList>
            <person name="Lasarre B."/>
            <person name="Mckinlay J.B."/>
        </authorList>
    </citation>
    <scope>NUCLEOTIDE SEQUENCE [LARGE SCALE GENOMIC DNA]</scope>
    <source>
        <strain evidence="5 6">DSM 11907</strain>
    </source>
</reference>
<evidence type="ECO:0000259" key="4">
    <source>
        <dbReference type="Pfam" id="PF03328"/>
    </source>
</evidence>
<comment type="caution">
    <text evidence="5">The sequence shown here is derived from an EMBL/GenBank/DDBJ whole genome shotgun (WGS) entry which is preliminary data.</text>
</comment>
<dbReference type="PANTHER" id="PTHR30502">
    <property type="entry name" value="2-KETO-3-DEOXY-L-RHAMNONATE ALDOLASE"/>
    <property type="match status" value="1"/>
</dbReference>
<dbReference type="Proteomes" id="UP000248863">
    <property type="component" value="Unassembled WGS sequence"/>
</dbReference>
<dbReference type="OrthoDB" id="9802624at2"/>
<dbReference type="InterPro" id="IPR005000">
    <property type="entry name" value="Aldolase/citrate-lyase_domain"/>
</dbReference>
<evidence type="ECO:0000313" key="6">
    <source>
        <dbReference type="Proteomes" id="UP000248863"/>
    </source>
</evidence>
<sequence>MTSSTRTFRQRVLAREPLIGTFLKTPTGHATEIVADAGFDFVVIDQEHAAFDRGTTDIAMMAARAAGVPALVRVPGPDAILSVLDSGGMGVLVPHVSSADYARKAAALCRYRGGKRGFATSTPAGRYTAVPMWRHIAQSDADIVMVAQIEDPEALDEIDAIAAVEGVDSLFIGRGDLTAAFGDETPDPPAVRRAVERITAAARAAGKSISVYAANGTEAAWLKELGASTFVVSSDQGFLRAGALAGLADVKARITTPA</sequence>
<dbReference type="EMBL" id="NPEU01000109">
    <property type="protein sequence ID" value="RAI38759.1"/>
    <property type="molecule type" value="Genomic_DNA"/>
</dbReference>
<dbReference type="Gene3D" id="3.20.20.60">
    <property type="entry name" value="Phosphoenolpyruvate-binding domains"/>
    <property type="match status" value="1"/>
</dbReference>
<gene>
    <name evidence="5" type="ORF">CH338_11640</name>
</gene>
<dbReference type="RefSeq" id="WP_111357345.1">
    <property type="nucleotide sequence ID" value="NZ_NHSK01000081.1"/>
</dbReference>
<comment type="similarity">
    <text evidence="1">Belongs to the HpcH/HpaI aldolase family.</text>
</comment>
<keyword evidence="2" id="KW-0479">Metal-binding</keyword>
<evidence type="ECO:0000256" key="3">
    <source>
        <dbReference type="ARBA" id="ARBA00023239"/>
    </source>
</evidence>
<feature type="domain" description="HpcH/HpaI aldolase/citrate lyase" evidence="4">
    <location>
        <begin position="20"/>
        <end position="212"/>
    </location>
</feature>
<organism evidence="5 6">
    <name type="scientific">Rhodoplanes elegans</name>
    <dbReference type="NCBI Taxonomy" id="29408"/>
    <lineage>
        <taxon>Bacteria</taxon>
        <taxon>Pseudomonadati</taxon>
        <taxon>Pseudomonadota</taxon>
        <taxon>Alphaproteobacteria</taxon>
        <taxon>Hyphomicrobiales</taxon>
        <taxon>Nitrobacteraceae</taxon>
        <taxon>Rhodoplanes</taxon>
    </lineage>
</organism>
<evidence type="ECO:0000256" key="1">
    <source>
        <dbReference type="ARBA" id="ARBA00005568"/>
    </source>
</evidence>
<dbReference type="InterPro" id="IPR040442">
    <property type="entry name" value="Pyrv_kinase-like_dom_sf"/>
</dbReference>
<dbReference type="SUPFAM" id="SSF51621">
    <property type="entry name" value="Phosphoenolpyruvate/pyruvate domain"/>
    <property type="match status" value="1"/>
</dbReference>
<keyword evidence="3" id="KW-0456">Lyase</keyword>
<evidence type="ECO:0000313" key="5">
    <source>
        <dbReference type="EMBL" id="RAI38759.1"/>
    </source>
</evidence>
<name>A0A327KJ15_9BRAD</name>
<keyword evidence="6" id="KW-1185">Reference proteome</keyword>
<dbReference type="Pfam" id="PF03328">
    <property type="entry name" value="HpcH_HpaI"/>
    <property type="match status" value="1"/>
</dbReference>
<evidence type="ECO:0000256" key="2">
    <source>
        <dbReference type="ARBA" id="ARBA00022723"/>
    </source>
</evidence>
<protein>
    <submittedName>
        <fullName evidence="5">Aldolase</fullName>
    </submittedName>
</protein>
<dbReference type="AlphaFoldDB" id="A0A327KJ15"/>
<dbReference type="GO" id="GO:0046872">
    <property type="term" value="F:metal ion binding"/>
    <property type="evidence" value="ECO:0007669"/>
    <property type="project" value="UniProtKB-KW"/>
</dbReference>
<proteinExistence type="inferred from homology"/>
<dbReference type="InterPro" id="IPR015813">
    <property type="entry name" value="Pyrv/PenolPyrv_kinase-like_dom"/>
</dbReference>
<dbReference type="PANTHER" id="PTHR30502:SF0">
    <property type="entry name" value="PHOSPHOENOLPYRUVATE CARBOXYLASE FAMILY PROTEIN"/>
    <property type="match status" value="1"/>
</dbReference>